<sequence>MIFITATSALLLLSISTIHIYWGFGGLWPGKTKQELIDLVFGKGDQFPSRFMCLIVAFFLALFGMLPIVWILRIDLALNSEVINGLKLLMATVSAIFFLRSALGYFPFITKHWKPIFVYYTKRIYNPLCFIIGLVFLIQIL</sequence>
<feature type="transmembrane region" description="Helical" evidence="1">
    <location>
        <begin position="51"/>
        <end position="72"/>
    </location>
</feature>
<dbReference type="InterPro" id="IPR025058">
    <property type="entry name" value="DUF3995"/>
</dbReference>
<comment type="caution">
    <text evidence="2">The sequence shown here is derived from an EMBL/GenBank/DDBJ whole genome shotgun (WGS) entry which is preliminary data.</text>
</comment>
<protein>
    <submittedName>
        <fullName evidence="2">Uncharacterized protein DUF3995</fullName>
    </submittedName>
</protein>
<keyword evidence="1" id="KW-1133">Transmembrane helix</keyword>
<feature type="transmembrane region" description="Helical" evidence="1">
    <location>
        <begin position="124"/>
        <end position="140"/>
    </location>
</feature>
<feature type="transmembrane region" description="Helical" evidence="1">
    <location>
        <begin position="84"/>
        <end position="103"/>
    </location>
</feature>
<dbReference type="AlphaFoldDB" id="A0A4R8MZ54"/>
<evidence type="ECO:0000256" key="1">
    <source>
        <dbReference type="SAM" id="Phobius"/>
    </source>
</evidence>
<evidence type="ECO:0000313" key="2">
    <source>
        <dbReference type="EMBL" id="TDY72802.1"/>
    </source>
</evidence>
<dbReference type="Pfam" id="PF13160">
    <property type="entry name" value="DUF3995"/>
    <property type="match status" value="1"/>
</dbReference>
<keyword evidence="1" id="KW-0812">Transmembrane</keyword>
<dbReference type="OrthoDB" id="344976at2"/>
<proteinExistence type="predicted"/>
<dbReference type="STRING" id="1193051.LEP1GSC017_2135"/>
<gene>
    <name evidence="2" type="ORF">CLV96_1813</name>
</gene>
<dbReference type="RefSeq" id="WP_004785250.1">
    <property type="nucleotide sequence ID" value="NZ_SORO01000001.1"/>
</dbReference>
<keyword evidence="1" id="KW-0472">Membrane</keyword>
<keyword evidence="3" id="KW-1185">Reference proteome</keyword>
<evidence type="ECO:0000313" key="3">
    <source>
        <dbReference type="Proteomes" id="UP000294684"/>
    </source>
</evidence>
<feature type="transmembrane region" description="Helical" evidence="1">
    <location>
        <begin position="6"/>
        <end position="30"/>
    </location>
</feature>
<dbReference type="GeneID" id="79827121"/>
<accession>A0A4R8MZ54</accession>
<name>A0A4R8MZ54_LEPME</name>
<dbReference type="EMBL" id="SORO01000001">
    <property type="protein sequence ID" value="TDY72802.1"/>
    <property type="molecule type" value="Genomic_DNA"/>
</dbReference>
<dbReference type="Proteomes" id="UP000294684">
    <property type="component" value="Unassembled WGS sequence"/>
</dbReference>
<organism evidence="2 3">
    <name type="scientific">Leptospira meyeri</name>
    <dbReference type="NCBI Taxonomy" id="29508"/>
    <lineage>
        <taxon>Bacteria</taxon>
        <taxon>Pseudomonadati</taxon>
        <taxon>Spirochaetota</taxon>
        <taxon>Spirochaetia</taxon>
        <taxon>Leptospirales</taxon>
        <taxon>Leptospiraceae</taxon>
        <taxon>Leptospira</taxon>
    </lineage>
</organism>
<reference evidence="2 3" key="1">
    <citation type="submission" date="2019-03" db="EMBL/GenBank/DDBJ databases">
        <title>Genomic Encyclopedia of Archaeal and Bacterial Type Strains, Phase II (KMG-II): from individual species to whole genera.</title>
        <authorList>
            <person name="Goeker M."/>
        </authorList>
    </citation>
    <scope>NUCLEOTIDE SEQUENCE [LARGE SCALE GENOMIC DNA]</scope>
    <source>
        <strain evidence="2 3">DSM 21537</strain>
    </source>
</reference>